<gene>
    <name evidence="1" type="ORF">L1987_38910</name>
</gene>
<comment type="caution">
    <text evidence="1">The sequence shown here is derived from an EMBL/GenBank/DDBJ whole genome shotgun (WGS) entry which is preliminary data.</text>
</comment>
<sequence length="222" mass="25905">MAGNYYLAPEYEDMPPSYNFSTNFTSFPNDMPPSVHFLTNLPYYHQPSSNPQIPMFDCYPQSSSISYNNSSTSDEAEENQMCIINERKQRRMISNRESARRSRMRKQKQLDELCTQVMRLRNENHGLMDKLNRFSETHEQVIQENDRLKKETMELRHMLSEAQLARTYTTLTDLGDDDDDDDDNNDDDDDQEVVFVPSCTTAHLRAQSFKTSTTKNSSNMLH</sequence>
<name>A0ACB9HLF0_9ASTR</name>
<accession>A0ACB9HLF0</accession>
<protein>
    <submittedName>
        <fullName evidence="1">Uncharacterized protein</fullName>
    </submittedName>
</protein>
<evidence type="ECO:0000313" key="2">
    <source>
        <dbReference type="Proteomes" id="UP001056120"/>
    </source>
</evidence>
<dbReference type="Proteomes" id="UP001056120">
    <property type="component" value="Linkage Group LG12"/>
</dbReference>
<evidence type="ECO:0000313" key="1">
    <source>
        <dbReference type="EMBL" id="KAI3796243.1"/>
    </source>
</evidence>
<reference evidence="2" key="1">
    <citation type="journal article" date="2022" name="Mol. Ecol. Resour.">
        <title>The genomes of chicory, endive, great burdock and yacon provide insights into Asteraceae palaeo-polyploidization history and plant inulin production.</title>
        <authorList>
            <person name="Fan W."/>
            <person name="Wang S."/>
            <person name="Wang H."/>
            <person name="Wang A."/>
            <person name="Jiang F."/>
            <person name="Liu H."/>
            <person name="Zhao H."/>
            <person name="Xu D."/>
            <person name="Zhang Y."/>
        </authorList>
    </citation>
    <scope>NUCLEOTIDE SEQUENCE [LARGE SCALE GENOMIC DNA]</scope>
    <source>
        <strain evidence="2">cv. Yunnan</strain>
    </source>
</reference>
<reference evidence="1 2" key="2">
    <citation type="journal article" date="2022" name="Mol. Ecol. Resour.">
        <title>The genomes of chicory, endive, great burdock and yacon provide insights into Asteraceae paleo-polyploidization history and plant inulin production.</title>
        <authorList>
            <person name="Fan W."/>
            <person name="Wang S."/>
            <person name="Wang H."/>
            <person name="Wang A."/>
            <person name="Jiang F."/>
            <person name="Liu H."/>
            <person name="Zhao H."/>
            <person name="Xu D."/>
            <person name="Zhang Y."/>
        </authorList>
    </citation>
    <scope>NUCLEOTIDE SEQUENCE [LARGE SCALE GENOMIC DNA]</scope>
    <source>
        <strain evidence="2">cv. Yunnan</strain>
        <tissue evidence="1">Leaves</tissue>
    </source>
</reference>
<dbReference type="EMBL" id="CM042029">
    <property type="protein sequence ID" value="KAI3796243.1"/>
    <property type="molecule type" value="Genomic_DNA"/>
</dbReference>
<proteinExistence type="predicted"/>
<keyword evidence="2" id="KW-1185">Reference proteome</keyword>
<organism evidence="1 2">
    <name type="scientific">Smallanthus sonchifolius</name>
    <dbReference type="NCBI Taxonomy" id="185202"/>
    <lineage>
        <taxon>Eukaryota</taxon>
        <taxon>Viridiplantae</taxon>
        <taxon>Streptophyta</taxon>
        <taxon>Embryophyta</taxon>
        <taxon>Tracheophyta</taxon>
        <taxon>Spermatophyta</taxon>
        <taxon>Magnoliopsida</taxon>
        <taxon>eudicotyledons</taxon>
        <taxon>Gunneridae</taxon>
        <taxon>Pentapetalae</taxon>
        <taxon>asterids</taxon>
        <taxon>campanulids</taxon>
        <taxon>Asterales</taxon>
        <taxon>Asteraceae</taxon>
        <taxon>Asteroideae</taxon>
        <taxon>Heliantheae alliance</taxon>
        <taxon>Millerieae</taxon>
        <taxon>Smallanthus</taxon>
    </lineage>
</organism>